<organism evidence="1 2">
    <name type="scientific">Ficus carica</name>
    <name type="common">Common fig</name>
    <dbReference type="NCBI Taxonomy" id="3494"/>
    <lineage>
        <taxon>Eukaryota</taxon>
        <taxon>Viridiplantae</taxon>
        <taxon>Streptophyta</taxon>
        <taxon>Embryophyta</taxon>
        <taxon>Tracheophyta</taxon>
        <taxon>Spermatophyta</taxon>
        <taxon>Magnoliopsida</taxon>
        <taxon>eudicotyledons</taxon>
        <taxon>Gunneridae</taxon>
        <taxon>Pentapetalae</taxon>
        <taxon>rosids</taxon>
        <taxon>fabids</taxon>
        <taxon>Rosales</taxon>
        <taxon>Moraceae</taxon>
        <taxon>Ficeae</taxon>
        <taxon>Ficus</taxon>
    </lineage>
</organism>
<name>A0AA88DMS1_FICCA</name>
<dbReference type="EMBL" id="BTGU01000071">
    <property type="protein sequence ID" value="GMN57659.1"/>
    <property type="molecule type" value="Genomic_DNA"/>
</dbReference>
<gene>
    <name evidence="1" type="ORF">TIFTF001_026771</name>
</gene>
<evidence type="ECO:0000313" key="2">
    <source>
        <dbReference type="Proteomes" id="UP001187192"/>
    </source>
</evidence>
<comment type="caution">
    <text evidence="1">The sequence shown here is derived from an EMBL/GenBank/DDBJ whole genome shotgun (WGS) entry which is preliminary data.</text>
</comment>
<sequence>MFSRNCFQERVKEKFSRMMASKLPCVVPTCHKGEFGLWFELDWTGRPNHSMAARYEVVLAERKLMTYVYAVALHRWGVIGQPRPCARPGRFNVEYEQVRCPKVTFSNRIGYHISKGHITRVNVECWKVTCCCNSLEQHALMFGSWFELDWAGRPNHSMNARHDTYTYIVLAKRKLTTYVYAVGKLPISNI</sequence>
<accession>A0AA88DMS1</accession>
<keyword evidence="2" id="KW-1185">Reference proteome</keyword>
<protein>
    <submittedName>
        <fullName evidence="1">Uncharacterized protein</fullName>
    </submittedName>
</protein>
<proteinExistence type="predicted"/>
<reference evidence="1" key="1">
    <citation type="submission" date="2023-07" db="EMBL/GenBank/DDBJ databases">
        <title>draft genome sequence of fig (Ficus carica).</title>
        <authorList>
            <person name="Takahashi T."/>
            <person name="Nishimura K."/>
        </authorList>
    </citation>
    <scope>NUCLEOTIDE SEQUENCE</scope>
</reference>
<dbReference type="Proteomes" id="UP001187192">
    <property type="component" value="Unassembled WGS sequence"/>
</dbReference>
<evidence type="ECO:0000313" key="1">
    <source>
        <dbReference type="EMBL" id="GMN57659.1"/>
    </source>
</evidence>
<dbReference type="AlphaFoldDB" id="A0AA88DMS1"/>